<dbReference type="Proteomes" id="UP000198769">
    <property type="component" value="Unassembled WGS sequence"/>
</dbReference>
<reference evidence="3" key="1">
    <citation type="submission" date="2016-10" db="EMBL/GenBank/DDBJ databases">
        <authorList>
            <person name="Varghese N."/>
            <person name="Submissions S."/>
        </authorList>
    </citation>
    <scope>NUCLEOTIDE SEQUENCE [LARGE SCALE GENOMIC DNA]</scope>
    <source>
        <strain evidence="3">DSM 25575</strain>
    </source>
</reference>
<keyword evidence="1" id="KW-0472">Membrane</keyword>
<accession>A0A1I5CB66</accession>
<gene>
    <name evidence="2" type="ORF">SAMN05421594_4425</name>
</gene>
<sequence length="195" mass="21942">MSKENIKNIFLSLFTILLGAFIGFNVWWTGSGARFLGLVAFFLIPIGSLFLSIALTKMMIPTQADISFSTLSDKHKYQILKNAIGPKKVRMVNICYLSLFFIFCGATVFGLAISANNHEKYQLMNYGVTQKVKIKAVEYKGKGSPYAFFDFYLDGEKYSADLSQKEYKAGDSAVIIFSTHNTDIVEWAEDFDPNE</sequence>
<organism evidence="2 3">
    <name type="scientific">Chryseobacterium oleae</name>
    <dbReference type="NCBI Taxonomy" id="491207"/>
    <lineage>
        <taxon>Bacteria</taxon>
        <taxon>Pseudomonadati</taxon>
        <taxon>Bacteroidota</taxon>
        <taxon>Flavobacteriia</taxon>
        <taxon>Flavobacteriales</taxon>
        <taxon>Weeksellaceae</taxon>
        <taxon>Chryseobacterium group</taxon>
        <taxon>Chryseobacterium</taxon>
    </lineage>
</organism>
<dbReference type="RefSeq" id="WP_090027191.1">
    <property type="nucleotide sequence ID" value="NZ_FOVD01000009.1"/>
</dbReference>
<evidence type="ECO:0000256" key="1">
    <source>
        <dbReference type="SAM" id="Phobius"/>
    </source>
</evidence>
<feature type="transmembrane region" description="Helical" evidence="1">
    <location>
        <begin position="9"/>
        <end position="29"/>
    </location>
</feature>
<keyword evidence="3" id="KW-1185">Reference proteome</keyword>
<name>A0A1I5CB66_CHROL</name>
<dbReference type="EMBL" id="FOVD01000009">
    <property type="protein sequence ID" value="SFN84238.1"/>
    <property type="molecule type" value="Genomic_DNA"/>
</dbReference>
<evidence type="ECO:0000313" key="3">
    <source>
        <dbReference type="Proteomes" id="UP000198769"/>
    </source>
</evidence>
<protein>
    <submittedName>
        <fullName evidence="2">Uncharacterized protein</fullName>
    </submittedName>
</protein>
<dbReference type="OrthoDB" id="1258789at2"/>
<feature type="transmembrane region" description="Helical" evidence="1">
    <location>
        <begin position="35"/>
        <end position="55"/>
    </location>
</feature>
<keyword evidence="1" id="KW-1133">Transmembrane helix</keyword>
<dbReference type="AlphaFoldDB" id="A0A1I5CB66"/>
<evidence type="ECO:0000313" key="2">
    <source>
        <dbReference type="EMBL" id="SFN84238.1"/>
    </source>
</evidence>
<keyword evidence="1" id="KW-0812">Transmembrane</keyword>
<proteinExistence type="predicted"/>
<feature type="transmembrane region" description="Helical" evidence="1">
    <location>
        <begin position="94"/>
        <end position="115"/>
    </location>
</feature>